<keyword evidence="2" id="KW-0255">Endonuclease</keyword>
<keyword evidence="2" id="KW-0378">Hydrolase</keyword>
<dbReference type="OrthoDB" id="3197230at2"/>
<dbReference type="InterPro" id="IPR019080">
    <property type="entry name" value="YqaJ_viral_recombinase"/>
</dbReference>
<dbReference type="Proteomes" id="UP000042997">
    <property type="component" value="Unassembled WGS sequence"/>
</dbReference>
<dbReference type="AlphaFoldDB" id="A0A098BL49"/>
<evidence type="ECO:0000313" key="2">
    <source>
        <dbReference type="EMBL" id="CDZ88932.1"/>
    </source>
</evidence>
<dbReference type="SUPFAM" id="SSF52980">
    <property type="entry name" value="Restriction endonuclease-like"/>
    <property type="match status" value="1"/>
</dbReference>
<feature type="domain" description="YqaJ viral recombinase" evidence="1">
    <location>
        <begin position="22"/>
        <end position="150"/>
    </location>
</feature>
<dbReference type="RefSeq" id="WP_052455270.1">
    <property type="nucleotide sequence ID" value="NZ_JAPWIU010000061.1"/>
</dbReference>
<dbReference type="Gene3D" id="3.90.320.10">
    <property type="match status" value="1"/>
</dbReference>
<evidence type="ECO:0000313" key="3">
    <source>
        <dbReference type="Proteomes" id="UP000042997"/>
    </source>
</evidence>
<evidence type="ECO:0000259" key="1">
    <source>
        <dbReference type="Pfam" id="PF09588"/>
    </source>
</evidence>
<reference evidence="2 3" key="1">
    <citation type="journal article" date="2014" name="Genome Announc.">
        <title>Draft Genome Sequence of Propane- and Butane-Oxidizing Actinobacterium Rhodococcus ruber IEGM 231.</title>
        <authorList>
            <person name="Ivshina I.B."/>
            <person name="Kuyukina M.S."/>
            <person name="Krivoruchko A.V."/>
            <person name="Barbe V."/>
            <person name="Fischer C."/>
        </authorList>
    </citation>
    <scope>NUCLEOTIDE SEQUENCE [LARGE SCALE GENOMIC DNA]</scope>
</reference>
<name>A0A098BL49_9NOCA</name>
<accession>A0A098BL49</accession>
<sequence length="302" mass="34404">MMLTGRKLETPITPGSIEHLSVLSASKMPQLMNLCPPEWGDEFTLWHEMRHKRQLSKPSDAMTRGHEFEPMIRDWFQRDHPTLRVETSSTWAHLERPWQTADPDGEVWHQDGTLELLEIKTASDMRDWGQPGTDEIPDHYYAQTQWQLDTIGARRVHVAVCGPFELFDRKPRYYIVDYDPEYARVLREKGLRFMQSLELDVEPVRRNATDKAMLAVRWKNTTITDDPGLEIPDEIAEPYLATRGDCPTCAEAKNAAATLLEYMGTAKKATYRGVTIANRVNGRAGAPPMLRAAKGIALKTTA</sequence>
<keyword evidence="2" id="KW-0540">Nuclease</keyword>
<organism evidence="2 3">
    <name type="scientific">Rhodococcus ruber</name>
    <dbReference type="NCBI Taxonomy" id="1830"/>
    <lineage>
        <taxon>Bacteria</taxon>
        <taxon>Bacillati</taxon>
        <taxon>Actinomycetota</taxon>
        <taxon>Actinomycetes</taxon>
        <taxon>Mycobacteriales</taxon>
        <taxon>Nocardiaceae</taxon>
        <taxon>Rhodococcus</taxon>
    </lineage>
</organism>
<protein>
    <submittedName>
        <fullName evidence="2">Endonuclease</fullName>
    </submittedName>
</protein>
<dbReference type="EMBL" id="CCSD01000056">
    <property type="protein sequence ID" value="CDZ88932.1"/>
    <property type="molecule type" value="Genomic_DNA"/>
</dbReference>
<gene>
    <name evidence="2" type="ORF">RHRU231_450099</name>
</gene>
<dbReference type="GO" id="GO:0004519">
    <property type="term" value="F:endonuclease activity"/>
    <property type="evidence" value="ECO:0007669"/>
    <property type="project" value="UniProtKB-KW"/>
</dbReference>
<dbReference type="Pfam" id="PF09588">
    <property type="entry name" value="YqaJ"/>
    <property type="match status" value="1"/>
</dbReference>
<proteinExistence type="predicted"/>
<dbReference type="InterPro" id="IPR011335">
    <property type="entry name" value="Restrct_endonuc-II-like"/>
</dbReference>
<dbReference type="InterPro" id="IPR011604">
    <property type="entry name" value="PDDEXK-like_dom_sf"/>
</dbReference>